<feature type="compositionally biased region" description="Basic and acidic residues" evidence="1">
    <location>
        <begin position="1"/>
        <end position="10"/>
    </location>
</feature>
<evidence type="ECO:0000313" key="2">
    <source>
        <dbReference type="EMBL" id="TVU40440.1"/>
    </source>
</evidence>
<accession>A0A5J9VZA4</accession>
<reference evidence="2 3" key="1">
    <citation type="journal article" date="2019" name="Sci. Rep.">
        <title>A high-quality genome of Eragrostis curvula grass provides insights into Poaceae evolution and supports new strategies to enhance forage quality.</title>
        <authorList>
            <person name="Carballo J."/>
            <person name="Santos B.A.C.M."/>
            <person name="Zappacosta D."/>
            <person name="Garbus I."/>
            <person name="Selva J.P."/>
            <person name="Gallo C.A."/>
            <person name="Diaz A."/>
            <person name="Albertini E."/>
            <person name="Caccamo M."/>
            <person name="Echenique V."/>
        </authorList>
    </citation>
    <scope>NUCLEOTIDE SEQUENCE [LARGE SCALE GENOMIC DNA]</scope>
    <source>
        <strain evidence="3">cv. Victoria</strain>
        <tissue evidence="2">Leaf</tissue>
    </source>
</reference>
<comment type="caution">
    <text evidence="2">The sequence shown here is derived from an EMBL/GenBank/DDBJ whole genome shotgun (WGS) entry which is preliminary data.</text>
</comment>
<organism evidence="2 3">
    <name type="scientific">Eragrostis curvula</name>
    <name type="common">weeping love grass</name>
    <dbReference type="NCBI Taxonomy" id="38414"/>
    <lineage>
        <taxon>Eukaryota</taxon>
        <taxon>Viridiplantae</taxon>
        <taxon>Streptophyta</taxon>
        <taxon>Embryophyta</taxon>
        <taxon>Tracheophyta</taxon>
        <taxon>Spermatophyta</taxon>
        <taxon>Magnoliopsida</taxon>
        <taxon>Liliopsida</taxon>
        <taxon>Poales</taxon>
        <taxon>Poaceae</taxon>
        <taxon>PACMAD clade</taxon>
        <taxon>Chloridoideae</taxon>
        <taxon>Eragrostideae</taxon>
        <taxon>Eragrostidinae</taxon>
        <taxon>Eragrostis</taxon>
    </lineage>
</organism>
<feature type="compositionally biased region" description="Basic and acidic residues" evidence="1">
    <location>
        <begin position="43"/>
        <end position="52"/>
    </location>
</feature>
<feature type="non-terminal residue" evidence="2">
    <location>
        <position position="1"/>
    </location>
</feature>
<sequence>MLNVESRHGSGDGIHGPHAKVAEGRLVGGEGGADAVGIGAVGEAEHREERPDAPPVAGEDAGPSHGASVEAEEDEDQSVVGERALRRSSPPGCERLAAPRNSMEGEGGRTRDLSVAERQAAFAVEAGYSEGLRPTKSVWLAQLHQSLRITAQQAKQLGIIAMN</sequence>
<proteinExistence type="predicted"/>
<dbReference type="Proteomes" id="UP000324897">
    <property type="component" value="Chromosome 4"/>
</dbReference>
<feature type="region of interest" description="Disordered" evidence="1">
    <location>
        <begin position="1"/>
        <end position="113"/>
    </location>
</feature>
<evidence type="ECO:0000256" key="1">
    <source>
        <dbReference type="SAM" id="MobiDB-lite"/>
    </source>
</evidence>
<dbReference type="AlphaFoldDB" id="A0A5J9VZA4"/>
<dbReference type="Gramene" id="TVU40440">
    <property type="protein sequence ID" value="TVU40440"/>
    <property type="gene ID" value="EJB05_13905"/>
</dbReference>
<evidence type="ECO:0000313" key="3">
    <source>
        <dbReference type="Proteomes" id="UP000324897"/>
    </source>
</evidence>
<keyword evidence="3" id="KW-1185">Reference proteome</keyword>
<protein>
    <submittedName>
        <fullName evidence="2">Uncharacterized protein</fullName>
    </submittedName>
</protein>
<gene>
    <name evidence="2" type="ORF">EJB05_13905</name>
</gene>
<dbReference type="EMBL" id="RWGY01000007">
    <property type="protein sequence ID" value="TVU40440.1"/>
    <property type="molecule type" value="Genomic_DNA"/>
</dbReference>
<name>A0A5J9VZA4_9POAL</name>
<feature type="non-terminal residue" evidence="2">
    <location>
        <position position="163"/>
    </location>
</feature>